<evidence type="ECO:0000256" key="3">
    <source>
        <dbReference type="ARBA" id="ARBA00022438"/>
    </source>
</evidence>
<evidence type="ECO:0000256" key="6">
    <source>
        <dbReference type="ARBA" id="ARBA00022670"/>
    </source>
</evidence>
<comment type="subcellular location">
    <subcellularLocation>
        <location evidence="1">Cell membrane</location>
        <topology evidence="1">Lipid-anchor</topology>
        <topology evidence="1">GPI-anchor</topology>
    </subcellularLocation>
</comment>
<evidence type="ECO:0000256" key="15">
    <source>
        <dbReference type="PIRSR" id="PIRSR634016-1"/>
    </source>
</evidence>
<keyword evidence="5" id="KW-0336">GPI-anchor</keyword>
<feature type="binding site" evidence="16">
    <location>
        <position position="334"/>
    </location>
    <ligand>
        <name>Zn(2+)</name>
        <dbReference type="ChEBI" id="CHEBI:29105"/>
        <note>catalytic</note>
    </ligand>
</feature>
<dbReference type="FunFam" id="2.60.40.1910:FF:000008">
    <property type="entry name" value="Aminopeptidase"/>
    <property type="match status" value="1"/>
</dbReference>
<dbReference type="InterPro" id="IPR001930">
    <property type="entry name" value="Peptidase_M1"/>
</dbReference>
<dbReference type="PANTHER" id="PTHR11533:SF301">
    <property type="entry name" value="AMINOPEPTIDASE"/>
    <property type="match status" value="1"/>
</dbReference>
<reference evidence="23" key="2">
    <citation type="submission" date="2024-08" db="UniProtKB">
        <authorList>
            <consortium name="EnsemblMetazoa"/>
        </authorList>
    </citation>
    <scope>IDENTIFICATION</scope>
</reference>
<evidence type="ECO:0000256" key="9">
    <source>
        <dbReference type="ARBA" id="ARBA00022801"/>
    </source>
</evidence>
<dbReference type="PANTHER" id="PTHR11533">
    <property type="entry name" value="PROTEASE M1 ZINC METALLOPROTEASE"/>
    <property type="match status" value="1"/>
</dbReference>
<feature type="region of interest" description="Disordered" evidence="18">
    <location>
        <begin position="914"/>
        <end position="978"/>
    </location>
</feature>
<evidence type="ECO:0000259" key="20">
    <source>
        <dbReference type="Pfam" id="PF01433"/>
    </source>
</evidence>
<keyword evidence="13" id="KW-0325">Glycoprotein</keyword>
<keyword evidence="3" id="KW-0031">Aminopeptidase</keyword>
<evidence type="ECO:0008006" key="25">
    <source>
        <dbReference type="Google" id="ProtNLM"/>
    </source>
</evidence>
<evidence type="ECO:0000313" key="23">
    <source>
        <dbReference type="EnsemblMetazoa" id="XP_019763208.1"/>
    </source>
</evidence>
<dbReference type="KEGG" id="dpa:109539710"/>
<dbReference type="InterPro" id="IPR014782">
    <property type="entry name" value="Peptidase_M1_dom"/>
</dbReference>
<evidence type="ECO:0000256" key="19">
    <source>
        <dbReference type="SAM" id="SignalP"/>
    </source>
</evidence>
<dbReference type="FunFam" id="1.10.390.10:FF:000013">
    <property type="entry name" value="Aminopeptidase N"/>
    <property type="match status" value="1"/>
</dbReference>
<keyword evidence="10 16" id="KW-0862">Zinc</keyword>
<keyword evidence="24" id="KW-1185">Reference proteome</keyword>
<evidence type="ECO:0000256" key="7">
    <source>
        <dbReference type="ARBA" id="ARBA00022723"/>
    </source>
</evidence>
<dbReference type="InterPro" id="IPR050344">
    <property type="entry name" value="Peptidase_M1_aminopeptidases"/>
</dbReference>
<keyword evidence="12" id="KW-0472">Membrane</keyword>
<evidence type="ECO:0000259" key="22">
    <source>
        <dbReference type="Pfam" id="PF17900"/>
    </source>
</evidence>
<dbReference type="PRINTS" id="PR00756">
    <property type="entry name" value="ALADIPTASE"/>
</dbReference>
<feature type="domain" description="Peptidase M1 membrane alanine aminopeptidase" evidence="20">
    <location>
        <begin position="261"/>
        <end position="488"/>
    </location>
</feature>
<dbReference type="InterPro" id="IPR024571">
    <property type="entry name" value="ERAP1-like_C_dom"/>
</dbReference>
<evidence type="ECO:0000256" key="16">
    <source>
        <dbReference type="PIRSR" id="PIRSR634016-3"/>
    </source>
</evidence>
<dbReference type="Pfam" id="PF11838">
    <property type="entry name" value="ERAP1_C"/>
    <property type="match status" value="1"/>
</dbReference>
<dbReference type="InterPro" id="IPR027268">
    <property type="entry name" value="Peptidase_M4/M1_CTD_sf"/>
</dbReference>
<feature type="binding site" evidence="16">
    <location>
        <position position="338"/>
    </location>
    <ligand>
        <name>Zn(2+)</name>
        <dbReference type="ChEBI" id="CHEBI:29105"/>
        <note>catalytic</note>
    </ligand>
</feature>
<feature type="domain" description="ERAP1-like C-terminal" evidence="21">
    <location>
        <begin position="566"/>
        <end position="874"/>
    </location>
</feature>
<accession>A0AAR5PQC2</accession>
<protein>
    <recommendedName>
        <fullName evidence="25">Aminopeptidase</fullName>
    </recommendedName>
</protein>
<dbReference type="GO" id="GO:0005886">
    <property type="term" value="C:plasma membrane"/>
    <property type="evidence" value="ECO:0007669"/>
    <property type="project" value="UniProtKB-SubCell"/>
</dbReference>
<keyword evidence="8 19" id="KW-0732">Signal</keyword>
<evidence type="ECO:0000256" key="4">
    <source>
        <dbReference type="ARBA" id="ARBA00022475"/>
    </source>
</evidence>
<dbReference type="EnsemblMetazoa" id="XM_019907650.1">
    <property type="protein sequence ID" value="XP_019763209.1"/>
    <property type="gene ID" value="LOC109539710"/>
</dbReference>
<sequence length="1005" mass="110479">MLPNGKNVLLLLSIALVCRTIAQDDSYRLPPNYKLEHYDVNLVIPAESFTANSSNYSGSVVIQFQVTVSTSEVKLHASSSYITLLTIQLDDGDLLDNYSVNSTTNILTLQFPDELVVGQSYNLSITFNSSLVTSSGRALYKASYTDENGDTQYIAATQFEPTNARHAFPCFDEPRYKATFAYTLTYPADMNALTNTAAASNSTDQTTNLTTTVFEVSPRMPVYLVAFVISKYTCTEGALEGSATAVHRICSRRERESRRSYALEVTPLIIDGLNNYTGINYTSSLGKLDQVAVSGKSGAMENWGLVLYSEGGLLFNNTVQTNTNKQGILAVIAHELAHQWFGNLVTCKWWSEIFLNEGLATLFEYYIADEAQPVFQMVNQFVIRIMHSILTTDGSLNVPALRSNASTASEISNKFSSYSYYKGAAVLRMIEHVVGREYYRSGIQKYLADNEYEPAEPEDLWDAIQAVTENQISTLPVDSNISAVMYNWIELGGYPVVNVSLNGTTLVLTQQRFLYSGSETEKTTWYIPISYTTSETGDYNEDTSPKGWLTPTEDLTITDFTNSSAWIVVNNQQTGFFRVNYDATLWQNLAVALQQNNFSGIHVLNRAQIIQDSYMLARAGLLSFDQVLRNSEFLANDDSYITWYPGISFLNYLLSRIGSTSTLGASLTSHFLALVETVANSVPLETVNEDEHVYTLNQVLVNTYACKYGNVVCTAAAKTLFATYKATFERPNINTRALVYCNAIRHSESPTEDWNFLFEQYQNSSVSDDSSRIWSALGCATNTTVLNAFVARLFNSDEVITSSLYTSVFSTIYSGNEVGVDFVLDYFISNYQEIIDLYSAANLSPAEIITGLGSVFTREDQIEKLEAFVTSTSDLPTNITEAAATARTSYTRNQAVVVIHRSYLNSYFGLTEDEDNASTTGSASTTTTEAATTTTTAAATTQSTTTTVEDATTTTSSAAATTTTAATASTTQSTTTTTAQTDAAVSLRSIGLLSLMLVSLVRLTC</sequence>
<keyword evidence="14" id="KW-0449">Lipoprotein</keyword>
<evidence type="ECO:0000256" key="17">
    <source>
        <dbReference type="PIRSR" id="PIRSR634016-4"/>
    </source>
</evidence>
<keyword evidence="4" id="KW-1003">Cell membrane</keyword>
<dbReference type="Proteomes" id="UP000019118">
    <property type="component" value="Unassembled WGS sequence"/>
</dbReference>
<comment type="cofactor">
    <cofactor evidence="16">
        <name>Zn(2+)</name>
        <dbReference type="ChEBI" id="CHEBI:29105"/>
    </cofactor>
    <text evidence="16">Binds 1 zinc ion per subunit.</text>
</comment>
<dbReference type="GO" id="GO:0008270">
    <property type="term" value="F:zinc ion binding"/>
    <property type="evidence" value="ECO:0007669"/>
    <property type="project" value="InterPro"/>
</dbReference>
<feature type="signal peptide" evidence="19">
    <location>
        <begin position="1"/>
        <end position="22"/>
    </location>
</feature>
<dbReference type="InterPro" id="IPR034016">
    <property type="entry name" value="M1_APN-typ"/>
</dbReference>
<proteinExistence type="inferred from homology"/>
<feature type="site" description="Transition state stabilizer" evidence="17">
    <location>
        <position position="420"/>
    </location>
</feature>
<evidence type="ECO:0000256" key="10">
    <source>
        <dbReference type="ARBA" id="ARBA00022833"/>
    </source>
</evidence>
<dbReference type="GO" id="GO:0005737">
    <property type="term" value="C:cytoplasm"/>
    <property type="evidence" value="ECO:0007669"/>
    <property type="project" value="TreeGrafter"/>
</dbReference>
<keyword evidence="9" id="KW-0378">Hydrolase</keyword>
<dbReference type="SUPFAM" id="SSF63737">
    <property type="entry name" value="Leukotriene A4 hydrolase N-terminal domain"/>
    <property type="match status" value="1"/>
</dbReference>
<evidence type="ECO:0000256" key="1">
    <source>
        <dbReference type="ARBA" id="ARBA00004609"/>
    </source>
</evidence>
<evidence type="ECO:0000256" key="13">
    <source>
        <dbReference type="ARBA" id="ARBA00023180"/>
    </source>
</evidence>
<keyword evidence="11" id="KW-0482">Metalloprotease</keyword>
<dbReference type="Pfam" id="PF17900">
    <property type="entry name" value="Peptidase_M1_N"/>
    <property type="match status" value="1"/>
</dbReference>
<evidence type="ECO:0000256" key="12">
    <source>
        <dbReference type="ARBA" id="ARBA00023136"/>
    </source>
</evidence>
<feature type="domain" description="Aminopeptidase N-like N-terminal" evidence="22">
    <location>
        <begin position="36"/>
        <end position="224"/>
    </location>
</feature>
<evidence type="ECO:0000313" key="24">
    <source>
        <dbReference type="Proteomes" id="UP000019118"/>
    </source>
</evidence>
<evidence type="ECO:0000256" key="5">
    <source>
        <dbReference type="ARBA" id="ARBA00022622"/>
    </source>
</evidence>
<keyword evidence="6" id="KW-0645">Protease</keyword>
<dbReference type="GO" id="GO:0070006">
    <property type="term" value="F:metalloaminopeptidase activity"/>
    <property type="evidence" value="ECO:0007669"/>
    <property type="project" value="TreeGrafter"/>
</dbReference>
<dbReference type="Pfam" id="PF01433">
    <property type="entry name" value="Peptidase_M1"/>
    <property type="match status" value="1"/>
</dbReference>
<dbReference type="EnsemblMetazoa" id="XM_019907649.1">
    <property type="protein sequence ID" value="XP_019763208.1"/>
    <property type="gene ID" value="LOC109539710"/>
</dbReference>
<dbReference type="Gene3D" id="1.25.50.20">
    <property type="match status" value="1"/>
</dbReference>
<feature type="chain" id="PRO_5044712624" description="Aminopeptidase" evidence="19">
    <location>
        <begin position="23"/>
        <end position="1005"/>
    </location>
</feature>
<evidence type="ECO:0000259" key="21">
    <source>
        <dbReference type="Pfam" id="PF11838"/>
    </source>
</evidence>
<reference evidence="24" key="1">
    <citation type="journal article" date="2013" name="Genome Biol.">
        <title>Draft genome of the mountain pine beetle, Dendroctonus ponderosae Hopkins, a major forest pest.</title>
        <authorList>
            <person name="Keeling C.I."/>
            <person name="Yuen M.M."/>
            <person name="Liao N.Y."/>
            <person name="Docking T.R."/>
            <person name="Chan S.K."/>
            <person name="Taylor G.A."/>
            <person name="Palmquist D.L."/>
            <person name="Jackman S.D."/>
            <person name="Nguyen A."/>
            <person name="Li M."/>
            <person name="Henderson H."/>
            <person name="Janes J.K."/>
            <person name="Zhao Y."/>
            <person name="Pandoh P."/>
            <person name="Moore R."/>
            <person name="Sperling F.A."/>
            <person name="Huber D.P."/>
            <person name="Birol I."/>
            <person name="Jones S.J."/>
            <person name="Bohlmann J."/>
        </authorList>
    </citation>
    <scope>NUCLEOTIDE SEQUENCE</scope>
</reference>
<feature type="active site" description="Proton acceptor" evidence="15">
    <location>
        <position position="335"/>
    </location>
</feature>
<comment type="similarity">
    <text evidence="2">Belongs to the peptidase M1 family.</text>
</comment>
<feature type="compositionally biased region" description="Low complexity" evidence="18">
    <location>
        <begin position="917"/>
        <end position="978"/>
    </location>
</feature>
<dbReference type="InterPro" id="IPR045357">
    <property type="entry name" value="Aminopeptidase_N-like_N"/>
</dbReference>
<evidence type="ECO:0000256" key="8">
    <source>
        <dbReference type="ARBA" id="ARBA00022729"/>
    </source>
</evidence>
<dbReference type="GO" id="GO:0043171">
    <property type="term" value="P:peptide catabolic process"/>
    <property type="evidence" value="ECO:0007669"/>
    <property type="project" value="TreeGrafter"/>
</dbReference>
<dbReference type="GO" id="GO:0005615">
    <property type="term" value="C:extracellular space"/>
    <property type="evidence" value="ECO:0007669"/>
    <property type="project" value="TreeGrafter"/>
</dbReference>
<dbReference type="Gene3D" id="2.60.40.1910">
    <property type="match status" value="1"/>
</dbReference>
<evidence type="ECO:0000256" key="2">
    <source>
        <dbReference type="ARBA" id="ARBA00010136"/>
    </source>
</evidence>
<dbReference type="GO" id="GO:0098552">
    <property type="term" value="C:side of membrane"/>
    <property type="evidence" value="ECO:0007669"/>
    <property type="project" value="UniProtKB-KW"/>
</dbReference>
<dbReference type="GeneID" id="109539710"/>
<keyword evidence="7 16" id="KW-0479">Metal-binding</keyword>
<dbReference type="InterPro" id="IPR042097">
    <property type="entry name" value="Aminopeptidase_N-like_N_sf"/>
</dbReference>
<dbReference type="Gene3D" id="1.10.390.10">
    <property type="entry name" value="Neutral Protease Domain 2"/>
    <property type="match status" value="1"/>
</dbReference>
<dbReference type="CDD" id="cd09601">
    <property type="entry name" value="M1_APN-Q_like"/>
    <property type="match status" value="1"/>
</dbReference>
<evidence type="ECO:0000256" key="14">
    <source>
        <dbReference type="ARBA" id="ARBA00023288"/>
    </source>
</evidence>
<organism evidence="23 24">
    <name type="scientific">Dendroctonus ponderosae</name>
    <name type="common">Mountain pine beetle</name>
    <dbReference type="NCBI Taxonomy" id="77166"/>
    <lineage>
        <taxon>Eukaryota</taxon>
        <taxon>Metazoa</taxon>
        <taxon>Ecdysozoa</taxon>
        <taxon>Arthropoda</taxon>
        <taxon>Hexapoda</taxon>
        <taxon>Insecta</taxon>
        <taxon>Pterygota</taxon>
        <taxon>Neoptera</taxon>
        <taxon>Endopterygota</taxon>
        <taxon>Coleoptera</taxon>
        <taxon>Polyphaga</taxon>
        <taxon>Cucujiformia</taxon>
        <taxon>Curculionidae</taxon>
        <taxon>Scolytinae</taxon>
        <taxon>Dendroctonus</taxon>
    </lineage>
</organism>
<dbReference type="AlphaFoldDB" id="A0AAR5PQC2"/>
<name>A0AAR5PQC2_DENPD</name>
<feature type="binding site" evidence="16">
    <location>
        <position position="357"/>
    </location>
    <ligand>
        <name>Zn(2+)</name>
        <dbReference type="ChEBI" id="CHEBI:29105"/>
        <note>catalytic</note>
    </ligand>
</feature>
<dbReference type="SUPFAM" id="SSF55486">
    <property type="entry name" value="Metalloproteases ('zincins'), catalytic domain"/>
    <property type="match status" value="1"/>
</dbReference>
<dbReference type="GO" id="GO:0042277">
    <property type="term" value="F:peptide binding"/>
    <property type="evidence" value="ECO:0007669"/>
    <property type="project" value="TreeGrafter"/>
</dbReference>
<dbReference type="GO" id="GO:0006508">
    <property type="term" value="P:proteolysis"/>
    <property type="evidence" value="ECO:0007669"/>
    <property type="project" value="UniProtKB-KW"/>
</dbReference>
<evidence type="ECO:0000256" key="18">
    <source>
        <dbReference type="SAM" id="MobiDB-lite"/>
    </source>
</evidence>
<evidence type="ECO:0000256" key="11">
    <source>
        <dbReference type="ARBA" id="ARBA00023049"/>
    </source>
</evidence>
<dbReference type="Gene3D" id="2.60.40.1730">
    <property type="entry name" value="tricorn interacting facor f3 domain"/>
    <property type="match status" value="1"/>
</dbReference>